<name>A0A2T4ALU0_TRIHA</name>
<keyword evidence="2" id="KW-1185">Reference proteome</keyword>
<dbReference type="RefSeq" id="XP_024777505.1">
    <property type="nucleotide sequence ID" value="XM_024914480.1"/>
</dbReference>
<dbReference type="AlphaFoldDB" id="A0A2T4ALU0"/>
<dbReference type="EMBL" id="KZ679677">
    <property type="protein sequence ID" value="PTB57828.1"/>
    <property type="molecule type" value="Genomic_DNA"/>
</dbReference>
<sequence length="124" mass="13684">MSGIQCRACWLDMFISSNCSSSPADYILIFSTKNRTENQVTRHLMLLQSFTGFNIQMPWNQYSAATSAGGITRMPATVTSGHLARADPSRLVNSNSRLQPKKATDFMAVQDANSNSSSIWTTEL</sequence>
<organism evidence="1 2">
    <name type="scientific">Trichoderma harzianum CBS 226.95</name>
    <dbReference type="NCBI Taxonomy" id="983964"/>
    <lineage>
        <taxon>Eukaryota</taxon>
        <taxon>Fungi</taxon>
        <taxon>Dikarya</taxon>
        <taxon>Ascomycota</taxon>
        <taxon>Pezizomycotina</taxon>
        <taxon>Sordariomycetes</taxon>
        <taxon>Hypocreomycetidae</taxon>
        <taxon>Hypocreales</taxon>
        <taxon>Hypocreaceae</taxon>
        <taxon>Trichoderma</taxon>
    </lineage>
</organism>
<dbReference type="GeneID" id="36623045"/>
<protein>
    <submittedName>
        <fullName evidence="1">Uncharacterized protein</fullName>
    </submittedName>
</protein>
<dbReference type="Proteomes" id="UP000241690">
    <property type="component" value="Unassembled WGS sequence"/>
</dbReference>
<proteinExistence type="predicted"/>
<evidence type="ECO:0000313" key="2">
    <source>
        <dbReference type="Proteomes" id="UP000241690"/>
    </source>
</evidence>
<accession>A0A2T4ALU0</accession>
<evidence type="ECO:0000313" key="1">
    <source>
        <dbReference type="EMBL" id="PTB57828.1"/>
    </source>
</evidence>
<gene>
    <name evidence="1" type="ORF">M431DRAFT_350931</name>
</gene>
<reference evidence="1 2" key="1">
    <citation type="submission" date="2016-07" db="EMBL/GenBank/DDBJ databases">
        <title>Multiple horizontal gene transfer events from other fungi enriched the ability of initially mycotrophic Trichoderma (Ascomycota) to feed on dead plant biomass.</title>
        <authorList>
            <consortium name="DOE Joint Genome Institute"/>
            <person name="Aerts A."/>
            <person name="Atanasova L."/>
            <person name="Chenthamara K."/>
            <person name="Zhang J."/>
            <person name="Grujic M."/>
            <person name="Henrissat B."/>
            <person name="Kuo A."/>
            <person name="Salamov A."/>
            <person name="Lipzen A."/>
            <person name="Labutti K."/>
            <person name="Barry K."/>
            <person name="Miao Y."/>
            <person name="Rahimi M.J."/>
            <person name="Shen Q."/>
            <person name="Grigoriev I.V."/>
            <person name="Kubicek C.P."/>
            <person name="Druzhinina I.S."/>
        </authorList>
    </citation>
    <scope>NUCLEOTIDE SEQUENCE [LARGE SCALE GENOMIC DNA]</scope>
    <source>
        <strain evidence="1 2">CBS 226.95</strain>
    </source>
</reference>